<protein>
    <submittedName>
        <fullName evidence="13">TonB-dependent receptor</fullName>
    </submittedName>
</protein>
<name>A0AAE9Z2G3_9GAMM</name>
<dbReference type="AlphaFoldDB" id="A0AAE9Z2G3"/>
<dbReference type="InterPro" id="IPR036942">
    <property type="entry name" value="Beta-barrel_TonB_sf"/>
</dbReference>
<evidence type="ECO:0000256" key="3">
    <source>
        <dbReference type="ARBA" id="ARBA00022452"/>
    </source>
</evidence>
<keyword evidence="5 9" id="KW-0798">TonB box</keyword>
<keyword evidence="2 8" id="KW-0813">Transport</keyword>
<keyword evidence="6 8" id="KW-0472">Membrane</keyword>
<dbReference type="PANTHER" id="PTHR30069:SF57">
    <property type="entry name" value="TONB-DEPENDENT RECEPTOR"/>
    <property type="match status" value="1"/>
</dbReference>
<dbReference type="KEGG" id="tvd:SG34_001165"/>
<evidence type="ECO:0000256" key="2">
    <source>
        <dbReference type="ARBA" id="ARBA00022448"/>
    </source>
</evidence>
<evidence type="ECO:0000256" key="8">
    <source>
        <dbReference type="PROSITE-ProRule" id="PRU01360"/>
    </source>
</evidence>
<organism evidence="13 14">
    <name type="scientific">Thalassomonas viridans</name>
    <dbReference type="NCBI Taxonomy" id="137584"/>
    <lineage>
        <taxon>Bacteria</taxon>
        <taxon>Pseudomonadati</taxon>
        <taxon>Pseudomonadota</taxon>
        <taxon>Gammaproteobacteria</taxon>
        <taxon>Alteromonadales</taxon>
        <taxon>Colwelliaceae</taxon>
        <taxon>Thalassomonas</taxon>
    </lineage>
</organism>
<comment type="similarity">
    <text evidence="8 9">Belongs to the TonB-dependent receptor family.</text>
</comment>
<feature type="chain" id="PRO_5042170421" evidence="10">
    <location>
        <begin position="25"/>
        <end position="706"/>
    </location>
</feature>
<proteinExistence type="inferred from homology"/>
<keyword evidence="7 8" id="KW-0998">Cell outer membrane</keyword>
<sequence length="706" mass="78449">MKYPSLALAIAAALPVFTPEVAFAQQEGELEVIEVRGVRQKLEQAGRLKDVIQKTEVLDQAMIDNKNALSLTEAIQDEPGVRVSNECSMCGVKRVMLNGMKGEHTTILVDDLPTHTLISGFYAVDAIATTGVDRIEIARGAGASLIAPEAIGGTINIITKDAYENAASFDYAKGSHDFTAFKGSATGVSEDGKTGITLIAQYDKQDQEDHDNNGVSEAPFQENQSYTARISHDFNDYNNVQLRISKVNSEVFGGPMIGELTNSIGAALSSFDGVDSEQLFADNDVRKAFIGKPWETTEWIKTSRDEAYVKWLTEQNEDLTSEFAVSWAKHEQDSFYEGIDYYADDKMLYLRGKFDYFLNDRHFLSLGMDSRQEEMRSETKALSGVDAYVSDSFDYNTYGLFIQDVWTPSNNLEISLALRVDKVEADFIDPQKPGTEIDETIFAPRIDVRFFHSQALTSRLSAGRGYRAPLSFFETDHGILDAELGYQIDVQELERSMSYNYSLSYEGEALTATLSAATSEVEHLAELSETRDGVPVLTQLEETARVTTLDLVAGYQATENLLVNLSLERFIYDSAFKSSYAIAPIENRIGMDINWTWHALEVNFSTTWFGSRDLRDYGYEGTNVLNNPATAKPLDAGSFSTSNIKLKYQLTDHAAVYAGVSNLFEYTQIDEGDTPLFFDAAGGYDVAYIYGPLHGREFYAGLEIKL</sequence>
<comment type="subcellular location">
    <subcellularLocation>
        <location evidence="1 8">Cell outer membrane</location>
        <topology evidence="1 8">Multi-pass membrane protein</topology>
    </subcellularLocation>
</comment>
<evidence type="ECO:0000259" key="11">
    <source>
        <dbReference type="Pfam" id="PF00593"/>
    </source>
</evidence>
<reference evidence="13 14" key="2">
    <citation type="journal article" date="2022" name="Mar. Drugs">
        <title>Bioassay-Guided Fractionation Leads to the Detection of Cholic Acid Generated by the Rare Thalassomonas sp.</title>
        <authorList>
            <person name="Pheiffer F."/>
            <person name="Schneider Y.K."/>
            <person name="Hansen E.H."/>
            <person name="Andersen J.H."/>
            <person name="Isaksson J."/>
            <person name="Busche T."/>
            <person name="R C."/>
            <person name="Kalinowski J."/>
            <person name="Zyl L.V."/>
            <person name="Trindade M."/>
        </authorList>
    </citation>
    <scope>NUCLEOTIDE SEQUENCE [LARGE SCALE GENOMIC DNA]</scope>
    <source>
        <strain evidence="13 14">XOM25</strain>
    </source>
</reference>
<evidence type="ECO:0000256" key="4">
    <source>
        <dbReference type="ARBA" id="ARBA00022692"/>
    </source>
</evidence>
<evidence type="ECO:0000256" key="10">
    <source>
        <dbReference type="SAM" id="SignalP"/>
    </source>
</evidence>
<evidence type="ECO:0000313" key="14">
    <source>
        <dbReference type="Proteomes" id="UP000032352"/>
    </source>
</evidence>
<evidence type="ECO:0000256" key="6">
    <source>
        <dbReference type="ARBA" id="ARBA00023136"/>
    </source>
</evidence>
<feature type="signal peptide" evidence="10">
    <location>
        <begin position="1"/>
        <end position="24"/>
    </location>
</feature>
<evidence type="ECO:0000313" key="13">
    <source>
        <dbReference type="EMBL" id="WDE05586.1"/>
    </source>
</evidence>
<dbReference type="PANTHER" id="PTHR30069">
    <property type="entry name" value="TONB-DEPENDENT OUTER MEMBRANE RECEPTOR"/>
    <property type="match status" value="1"/>
</dbReference>
<reference evidence="13 14" key="1">
    <citation type="journal article" date="2015" name="Genome Announc.">
        <title>Draft Genome Sequences of Marine Isolates of Thalassomonas viridans and Thalassomonas actiniarum.</title>
        <authorList>
            <person name="Olonade I."/>
            <person name="van Zyl L.J."/>
            <person name="Trindade M."/>
        </authorList>
    </citation>
    <scope>NUCLEOTIDE SEQUENCE [LARGE SCALE GENOMIC DNA]</scope>
    <source>
        <strain evidence="13 14">XOM25</strain>
    </source>
</reference>
<dbReference type="GO" id="GO:0044718">
    <property type="term" value="P:siderophore transmembrane transport"/>
    <property type="evidence" value="ECO:0007669"/>
    <property type="project" value="TreeGrafter"/>
</dbReference>
<dbReference type="InterPro" id="IPR012910">
    <property type="entry name" value="Plug_dom"/>
</dbReference>
<keyword evidence="13" id="KW-0675">Receptor</keyword>
<keyword evidence="10" id="KW-0732">Signal</keyword>
<dbReference type="RefSeq" id="WP_044841097.1">
    <property type="nucleotide sequence ID" value="NZ_CP059733.1"/>
</dbReference>
<dbReference type="Pfam" id="PF07715">
    <property type="entry name" value="Plug"/>
    <property type="match status" value="1"/>
</dbReference>
<keyword evidence="3 8" id="KW-1134">Transmembrane beta strand</keyword>
<accession>A0AAE9Z2G3</accession>
<keyword evidence="14" id="KW-1185">Reference proteome</keyword>
<dbReference type="InterPro" id="IPR000531">
    <property type="entry name" value="Beta-barrel_TonB"/>
</dbReference>
<dbReference type="InterPro" id="IPR037066">
    <property type="entry name" value="Plug_dom_sf"/>
</dbReference>
<feature type="domain" description="TonB-dependent receptor plug" evidence="12">
    <location>
        <begin position="48"/>
        <end position="154"/>
    </location>
</feature>
<dbReference type="GO" id="GO:0015344">
    <property type="term" value="F:siderophore uptake transmembrane transporter activity"/>
    <property type="evidence" value="ECO:0007669"/>
    <property type="project" value="TreeGrafter"/>
</dbReference>
<gene>
    <name evidence="13" type="ORF">SG34_001165</name>
</gene>
<evidence type="ECO:0000256" key="7">
    <source>
        <dbReference type="ARBA" id="ARBA00023237"/>
    </source>
</evidence>
<dbReference type="SUPFAM" id="SSF56935">
    <property type="entry name" value="Porins"/>
    <property type="match status" value="1"/>
</dbReference>
<evidence type="ECO:0000256" key="1">
    <source>
        <dbReference type="ARBA" id="ARBA00004571"/>
    </source>
</evidence>
<dbReference type="PROSITE" id="PS52016">
    <property type="entry name" value="TONB_DEPENDENT_REC_3"/>
    <property type="match status" value="1"/>
</dbReference>
<dbReference type="Proteomes" id="UP000032352">
    <property type="component" value="Chromosome"/>
</dbReference>
<dbReference type="Gene3D" id="2.40.170.20">
    <property type="entry name" value="TonB-dependent receptor, beta-barrel domain"/>
    <property type="match status" value="1"/>
</dbReference>
<keyword evidence="4 8" id="KW-0812">Transmembrane</keyword>
<feature type="domain" description="TonB-dependent receptor-like beta-barrel" evidence="11">
    <location>
        <begin position="223"/>
        <end position="663"/>
    </location>
</feature>
<dbReference type="Pfam" id="PF00593">
    <property type="entry name" value="TonB_dep_Rec_b-barrel"/>
    <property type="match status" value="1"/>
</dbReference>
<dbReference type="InterPro" id="IPR039426">
    <property type="entry name" value="TonB-dep_rcpt-like"/>
</dbReference>
<dbReference type="EMBL" id="CP059733">
    <property type="protein sequence ID" value="WDE05586.1"/>
    <property type="molecule type" value="Genomic_DNA"/>
</dbReference>
<evidence type="ECO:0000256" key="9">
    <source>
        <dbReference type="RuleBase" id="RU003357"/>
    </source>
</evidence>
<evidence type="ECO:0000256" key="5">
    <source>
        <dbReference type="ARBA" id="ARBA00023077"/>
    </source>
</evidence>
<evidence type="ECO:0000259" key="12">
    <source>
        <dbReference type="Pfam" id="PF07715"/>
    </source>
</evidence>
<dbReference type="Gene3D" id="2.170.130.10">
    <property type="entry name" value="TonB-dependent receptor, plug domain"/>
    <property type="match status" value="1"/>
</dbReference>
<dbReference type="GO" id="GO:0009279">
    <property type="term" value="C:cell outer membrane"/>
    <property type="evidence" value="ECO:0007669"/>
    <property type="project" value="UniProtKB-SubCell"/>
</dbReference>